<comment type="caution">
    <text evidence="2">The sequence shown here is derived from an EMBL/GenBank/DDBJ whole genome shotgun (WGS) entry which is preliminary data.</text>
</comment>
<proteinExistence type="inferred from homology"/>
<dbReference type="PANTHER" id="PTHR35983:SF1">
    <property type="entry name" value="UPF0166 PROTEIN TM_0021"/>
    <property type="match status" value="1"/>
</dbReference>
<dbReference type="InterPro" id="IPR003793">
    <property type="entry name" value="UPF0166"/>
</dbReference>
<dbReference type="RefSeq" id="WP_345455023.1">
    <property type="nucleotide sequence ID" value="NZ_BAABRV010000005.1"/>
</dbReference>
<evidence type="ECO:0008006" key="4">
    <source>
        <dbReference type="Google" id="ProtNLM"/>
    </source>
</evidence>
<protein>
    <recommendedName>
        <fullName evidence="4">DUF190 domain-containing protein</fullName>
    </recommendedName>
</protein>
<dbReference type="PANTHER" id="PTHR35983">
    <property type="entry name" value="UPF0166 PROTEIN TM_0021"/>
    <property type="match status" value="1"/>
</dbReference>
<dbReference type="SUPFAM" id="SSF54913">
    <property type="entry name" value="GlnB-like"/>
    <property type="match status" value="1"/>
</dbReference>
<organism evidence="2 3">
    <name type="scientific">Deinococcus aluminii</name>
    <dbReference type="NCBI Taxonomy" id="1656885"/>
    <lineage>
        <taxon>Bacteria</taxon>
        <taxon>Thermotogati</taxon>
        <taxon>Deinococcota</taxon>
        <taxon>Deinococci</taxon>
        <taxon>Deinococcales</taxon>
        <taxon>Deinococcaceae</taxon>
        <taxon>Deinococcus</taxon>
    </lineage>
</organism>
<dbReference type="Proteomes" id="UP001404956">
    <property type="component" value="Unassembled WGS sequence"/>
</dbReference>
<name>A0ABP9XFC6_9DEIO</name>
<gene>
    <name evidence="2" type="ORF">Dalu01_02457</name>
</gene>
<evidence type="ECO:0000256" key="1">
    <source>
        <dbReference type="ARBA" id="ARBA00010554"/>
    </source>
</evidence>
<sequence>MTSEVAERSLLRLYTLAGDTLHGHPLADAVLEAARQAGLAGATVLRGTAGFGRHGFDTVLDVMEYRPERQPVVVEIVDRQERLESFIADLWARGLPARLMTLERAELVTGQAVPPPERP</sequence>
<evidence type="ECO:0000313" key="3">
    <source>
        <dbReference type="Proteomes" id="UP001404956"/>
    </source>
</evidence>
<keyword evidence="3" id="KW-1185">Reference proteome</keyword>
<dbReference type="InterPro" id="IPR015867">
    <property type="entry name" value="N-reg_PII/ATP_PRibTrfase_C"/>
</dbReference>
<reference evidence="2 3" key="1">
    <citation type="submission" date="2024-02" db="EMBL/GenBank/DDBJ databases">
        <title>Deinococcus aluminii NBRC 112889.</title>
        <authorList>
            <person name="Ichikawa N."/>
            <person name="Katano-Makiyama Y."/>
            <person name="Hidaka K."/>
        </authorList>
    </citation>
    <scope>NUCLEOTIDE SEQUENCE [LARGE SCALE GENOMIC DNA]</scope>
    <source>
        <strain evidence="2 3">NBRC 112889</strain>
    </source>
</reference>
<dbReference type="Gene3D" id="3.30.70.120">
    <property type="match status" value="1"/>
</dbReference>
<comment type="similarity">
    <text evidence="1">Belongs to the UPF0166 family.</text>
</comment>
<accession>A0ABP9XFC6</accession>
<dbReference type="InterPro" id="IPR011322">
    <property type="entry name" value="N-reg_PII-like_a/b"/>
</dbReference>
<dbReference type="Pfam" id="PF02641">
    <property type="entry name" value="DUF190"/>
    <property type="match status" value="1"/>
</dbReference>
<dbReference type="EMBL" id="BAABRV010000005">
    <property type="protein sequence ID" value="GAA5534049.1"/>
    <property type="molecule type" value="Genomic_DNA"/>
</dbReference>
<evidence type="ECO:0000313" key="2">
    <source>
        <dbReference type="EMBL" id="GAA5534049.1"/>
    </source>
</evidence>